<reference evidence="1 2" key="1">
    <citation type="submission" date="2019-05" db="EMBL/GenBank/DDBJ databases">
        <authorList>
            <person name="Lee S.D."/>
        </authorList>
    </citation>
    <scope>NUCLEOTIDE SEQUENCE [LARGE SCALE GENOMIC DNA]</scope>
    <source>
        <strain evidence="1 2">YC2-7</strain>
    </source>
</reference>
<evidence type="ECO:0000313" key="2">
    <source>
        <dbReference type="Proteomes" id="UP000535543"/>
    </source>
</evidence>
<dbReference type="SUPFAM" id="SSF50475">
    <property type="entry name" value="FMN-binding split barrel"/>
    <property type="match status" value="1"/>
</dbReference>
<sequence length="223" mass="24013">MTSTTALSPTPRSTVRRLKARARTDRQDLYEVLDAGLICHLAVVINGTPVVLPTCYGRDGDTLYLHGSSGARSLLTASGGDVSVSVTLVDGLVYARAVMHFSANYRSAVVHGRPREVDGDERLHGLRVIVEHMTPGSWDYAREPNKKEMAATKVIALSLTESSVKVRTGPPADDAEDVDNGGVWAGVLPLQQHWGRAIAAPDLDESVSMPAHIRDRQFTTSGS</sequence>
<dbReference type="AlphaFoldDB" id="A0A848KL76"/>
<dbReference type="InterPro" id="IPR024747">
    <property type="entry name" value="Pyridox_Oxase-rel"/>
</dbReference>
<protein>
    <submittedName>
        <fullName evidence="1">Pyridoxamine 5'-phosphate oxidase family protein</fullName>
    </submittedName>
</protein>
<organism evidence="1 2">
    <name type="scientific">Antrihabitans stalactiti</name>
    <dbReference type="NCBI Taxonomy" id="2584121"/>
    <lineage>
        <taxon>Bacteria</taxon>
        <taxon>Bacillati</taxon>
        <taxon>Actinomycetota</taxon>
        <taxon>Actinomycetes</taxon>
        <taxon>Mycobacteriales</taxon>
        <taxon>Nocardiaceae</taxon>
        <taxon>Antrihabitans</taxon>
    </lineage>
</organism>
<dbReference type="PANTHER" id="PTHR34071:SF2">
    <property type="entry name" value="FLAVIN-NUCLEOTIDE-BINDING PROTEIN"/>
    <property type="match status" value="1"/>
</dbReference>
<keyword evidence="2" id="KW-1185">Reference proteome</keyword>
<accession>A0A848KL76</accession>
<dbReference type="Pfam" id="PF12900">
    <property type="entry name" value="Pyridox_ox_2"/>
    <property type="match status" value="1"/>
</dbReference>
<proteinExistence type="predicted"/>
<dbReference type="Proteomes" id="UP000535543">
    <property type="component" value="Unassembled WGS sequence"/>
</dbReference>
<gene>
    <name evidence="1" type="ORF">FGL95_16020</name>
</gene>
<comment type="caution">
    <text evidence="1">The sequence shown here is derived from an EMBL/GenBank/DDBJ whole genome shotgun (WGS) entry which is preliminary data.</text>
</comment>
<dbReference type="EMBL" id="VCQU01000005">
    <property type="protein sequence ID" value="NMN96547.1"/>
    <property type="molecule type" value="Genomic_DNA"/>
</dbReference>
<dbReference type="RefSeq" id="WP_169588579.1">
    <property type="nucleotide sequence ID" value="NZ_VCQU01000005.1"/>
</dbReference>
<evidence type="ECO:0000313" key="1">
    <source>
        <dbReference type="EMBL" id="NMN96547.1"/>
    </source>
</evidence>
<dbReference type="PANTHER" id="PTHR34071">
    <property type="entry name" value="5-NITROIMIDAZOLE ANTIBIOTICS RESISTANCE PROTEIN, NIMA-FAMILY-RELATED PROTEIN-RELATED"/>
    <property type="match status" value="1"/>
</dbReference>
<name>A0A848KL76_9NOCA</name>
<reference evidence="1 2" key="2">
    <citation type="submission" date="2020-06" db="EMBL/GenBank/DDBJ databases">
        <title>Antribacter stalactiti gen. nov., sp. nov., a new member of the family Nacardiaceae isolated from a cave.</title>
        <authorList>
            <person name="Kim I.S."/>
        </authorList>
    </citation>
    <scope>NUCLEOTIDE SEQUENCE [LARGE SCALE GENOMIC DNA]</scope>
    <source>
        <strain evidence="1 2">YC2-7</strain>
    </source>
</reference>
<dbReference type="Gene3D" id="2.30.110.10">
    <property type="entry name" value="Electron Transport, Fmn-binding Protein, Chain A"/>
    <property type="match status" value="1"/>
</dbReference>
<dbReference type="InterPro" id="IPR012349">
    <property type="entry name" value="Split_barrel_FMN-bd"/>
</dbReference>